<evidence type="ECO:0000313" key="3">
    <source>
        <dbReference type="Proteomes" id="UP000320176"/>
    </source>
</evidence>
<evidence type="ECO:0008006" key="4">
    <source>
        <dbReference type="Google" id="ProtNLM"/>
    </source>
</evidence>
<feature type="compositionally biased region" description="Basic and acidic residues" evidence="1">
    <location>
        <begin position="110"/>
        <end position="119"/>
    </location>
</feature>
<protein>
    <recommendedName>
        <fullName evidence="4">DUF2946 domain-containing protein</fullName>
    </recommendedName>
</protein>
<keyword evidence="3" id="KW-1185">Reference proteome</keyword>
<reference evidence="2 3" key="1">
    <citation type="submission" date="2019-02" db="EMBL/GenBank/DDBJ databases">
        <title>Deep-cultivation of Planctomycetes and their phenomic and genomic characterization uncovers novel biology.</title>
        <authorList>
            <person name="Wiegand S."/>
            <person name="Jogler M."/>
            <person name="Boedeker C."/>
            <person name="Pinto D."/>
            <person name="Vollmers J."/>
            <person name="Rivas-Marin E."/>
            <person name="Kohn T."/>
            <person name="Peeters S.H."/>
            <person name="Heuer A."/>
            <person name="Rast P."/>
            <person name="Oberbeckmann S."/>
            <person name="Bunk B."/>
            <person name="Jeske O."/>
            <person name="Meyerdierks A."/>
            <person name="Storesund J.E."/>
            <person name="Kallscheuer N."/>
            <person name="Luecker S."/>
            <person name="Lage O.M."/>
            <person name="Pohl T."/>
            <person name="Merkel B.J."/>
            <person name="Hornburger P."/>
            <person name="Mueller R.-W."/>
            <person name="Bruemmer F."/>
            <person name="Labrenz M."/>
            <person name="Spormann A.M."/>
            <person name="Op Den Camp H."/>
            <person name="Overmann J."/>
            <person name="Amann R."/>
            <person name="Jetten M.S.M."/>
            <person name="Mascher T."/>
            <person name="Medema M.H."/>
            <person name="Devos D.P."/>
            <person name="Kaster A.-K."/>
            <person name="Ovreas L."/>
            <person name="Rohde M."/>
            <person name="Galperin M.Y."/>
            <person name="Jogler C."/>
        </authorList>
    </citation>
    <scope>NUCLEOTIDE SEQUENCE [LARGE SCALE GENOMIC DNA]</scope>
    <source>
        <strain evidence="2 3">Pla52n</strain>
    </source>
</reference>
<evidence type="ECO:0000256" key="1">
    <source>
        <dbReference type="SAM" id="MobiDB-lite"/>
    </source>
</evidence>
<proteinExistence type="predicted"/>
<gene>
    <name evidence="2" type="ORF">Pla52n_55490</name>
</gene>
<name>A0A5C6A483_9BACT</name>
<dbReference type="EMBL" id="SJPN01000007">
    <property type="protein sequence ID" value="TWT94724.1"/>
    <property type="molecule type" value="Genomic_DNA"/>
</dbReference>
<dbReference type="AlphaFoldDB" id="A0A5C6A483"/>
<evidence type="ECO:0000313" key="2">
    <source>
        <dbReference type="EMBL" id="TWT94724.1"/>
    </source>
</evidence>
<sequence length="178" mass="18654">MSPVHRISSIKSLVGPFLTSVLSPRKSSMTSFVRPFVISLLCGMAVFGHAPAWLHVAGCDHESHSQVASESVPTTSVSCQHHCCHHAASAVEDAAEDVADSGPRNSTSEHSGHSHDGHDSGSCMICQSLGMPNGIAWQLDSPTIHHDSVERIGISGVLAPESTSLSIPQPRGPPTPLA</sequence>
<organism evidence="2 3">
    <name type="scientific">Stieleria varia</name>
    <dbReference type="NCBI Taxonomy" id="2528005"/>
    <lineage>
        <taxon>Bacteria</taxon>
        <taxon>Pseudomonadati</taxon>
        <taxon>Planctomycetota</taxon>
        <taxon>Planctomycetia</taxon>
        <taxon>Pirellulales</taxon>
        <taxon>Pirellulaceae</taxon>
        <taxon>Stieleria</taxon>
    </lineage>
</organism>
<accession>A0A5C6A483</accession>
<feature type="region of interest" description="Disordered" evidence="1">
    <location>
        <begin position="94"/>
        <end position="119"/>
    </location>
</feature>
<comment type="caution">
    <text evidence="2">The sequence shown here is derived from an EMBL/GenBank/DDBJ whole genome shotgun (WGS) entry which is preliminary data.</text>
</comment>
<dbReference type="Proteomes" id="UP000320176">
    <property type="component" value="Unassembled WGS sequence"/>
</dbReference>